<dbReference type="AlphaFoldDB" id="A0A0F9HC07"/>
<proteinExistence type="predicted"/>
<protein>
    <submittedName>
        <fullName evidence="1">Uncharacterized protein</fullName>
    </submittedName>
</protein>
<reference evidence="1" key="1">
    <citation type="journal article" date="2015" name="Nature">
        <title>Complex archaea that bridge the gap between prokaryotes and eukaryotes.</title>
        <authorList>
            <person name="Spang A."/>
            <person name="Saw J.H."/>
            <person name="Jorgensen S.L."/>
            <person name="Zaremba-Niedzwiedzka K."/>
            <person name="Martijn J."/>
            <person name="Lind A.E."/>
            <person name="van Eijk R."/>
            <person name="Schleper C."/>
            <person name="Guy L."/>
            <person name="Ettema T.J."/>
        </authorList>
    </citation>
    <scope>NUCLEOTIDE SEQUENCE</scope>
</reference>
<gene>
    <name evidence="1" type="ORF">LCGC14_2016890</name>
</gene>
<accession>A0A0F9HC07</accession>
<name>A0A0F9HC07_9ZZZZ</name>
<sequence>MTKLDKIDAEAGNCQDNGDADYWMRDYAALLIRAVRQLGASHKEAEAFGLELAPIDHDVLALITEEPQHTWRPVKTALTGSLVEFIKVRTRNIQTCSFSSIDLVLCAHLNISHTSLSGSSRKL</sequence>
<organism evidence="1">
    <name type="scientific">marine sediment metagenome</name>
    <dbReference type="NCBI Taxonomy" id="412755"/>
    <lineage>
        <taxon>unclassified sequences</taxon>
        <taxon>metagenomes</taxon>
        <taxon>ecological metagenomes</taxon>
    </lineage>
</organism>
<comment type="caution">
    <text evidence="1">The sequence shown here is derived from an EMBL/GenBank/DDBJ whole genome shotgun (WGS) entry which is preliminary data.</text>
</comment>
<dbReference type="EMBL" id="LAZR01023229">
    <property type="protein sequence ID" value="KKL79230.1"/>
    <property type="molecule type" value="Genomic_DNA"/>
</dbReference>
<evidence type="ECO:0000313" key="1">
    <source>
        <dbReference type="EMBL" id="KKL79230.1"/>
    </source>
</evidence>